<evidence type="ECO:0000256" key="7">
    <source>
        <dbReference type="SAM" id="MobiDB-lite"/>
    </source>
</evidence>
<evidence type="ECO:0000256" key="3">
    <source>
        <dbReference type="ARBA" id="ARBA00022840"/>
    </source>
</evidence>
<dbReference type="InterPro" id="IPR043129">
    <property type="entry name" value="ATPase_NBD"/>
</dbReference>
<sequence length="613" mass="64531">MHLGIDVGTSNTVAVLRDRDGEVRPVLFDGALLLPSAVFVDGETMLVGLDAQHAGASRPALLEPNPKRCVDDRFVLLGEREIPVESLLAAILRRVRETAEQVAGHLDAVTLTYPATWGARRLATLTTAAQLAGLPAPTTVHEPVSAAAHFVGLPAVDLTEKQFALVYDLGAGTFDATLIRRTGDGFDVVASQGLADAGGLDIDAAIVASIYAHLRPGDDAWDYLRQPRTPADLRNRRTLTDGVRAAKEMLSRTSSTSVYVPVLDTEVPLGREQFEALARPLLDRTVGATRAVLRDAHVAEEDLSAIFLVGGSTRIPLVGTLLHRALGRPPVVLDQPELAVAHGSIVAPHQPARLSSPSTTLPPTDRAALATTHALPTDQPTATAPAPPTVTAPPTDQPAPVTRAVLPAGQAAGAASPRTRWPGRLPVRLSRHPRWTAAGLGLVLVAAVGLGYLTTRQDRDPRVPVGAPTGSPHPTPGTPGSPTPVALPSSLTPAAPPAAPVVPAPFVGRWTGRVSQPGGVVRSWTVVVRLAAGSDVGSFETSSLGCRGTLTVVAPRPTEREIHLRQRTTRDPRDICVDAADWTLIAAGRGRIDMFWQQFGIPTNTATATLTRS</sequence>
<dbReference type="Pfam" id="PF00012">
    <property type="entry name" value="HSP70"/>
    <property type="match status" value="1"/>
</dbReference>
<evidence type="ECO:0000256" key="5">
    <source>
        <dbReference type="ARBA" id="ARBA00023186"/>
    </source>
</evidence>
<evidence type="ECO:0000256" key="2">
    <source>
        <dbReference type="ARBA" id="ARBA00022741"/>
    </source>
</evidence>
<feature type="compositionally biased region" description="Pro residues" evidence="7">
    <location>
        <begin position="385"/>
        <end position="397"/>
    </location>
</feature>
<proteinExistence type="inferred from homology"/>
<evidence type="ECO:0000313" key="9">
    <source>
        <dbReference type="EMBL" id="MEE6309827.1"/>
    </source>
</evidence>
<feature type="transmembrane region" description="Helical" evidence="8">
    <location>
        <begin position="435"/>
        <end position="453"/>
    </location>
</feature>
<keyword evidence="8" id="KW-0472">Membrane</keyword>
<evidence type="ECO:0000256" key="6">
    <source>
        <dbReference type="RuleBase" id="RU003322"/>
    </source>
</evidence>
<reference evidence="9 10" key="1">
    <citation type="submission" date="2024-01" db="EMBL/GenBank/DDBJ databases">
        <title>Genome insights into Plantactinospora veratri sp. nov.</title>
        <authorList>
            <person name="Wang L."/>
        </authorList>
    </citation>
    <scope>NUCLEOTIDE SEQUENCE [LARGE SCALE GENOMIC DNA]</scope>
    <source>
        <strain evidence="9 10">NEAU-FHS4</strain>
    </source>
</reference>
<feature type="compositionally biased region" description="Low complexity" evidence="7">
    <location>
        <begin position="483"/>
        <end position="493"/>
    </location>
</feature>
<keyword evidence="3 6" id="KW-0067">ATP-binding</keyword>
<accession>A0ABU7SJV3</accession>
<name>A0ABU7SJV3_9ACTN</name>
<evidence type="ECO:0000256" key="8">
    <source>
        <dbReference type="SAM" id="Phobius"/>
    </source>
</evidence>
<dbReference type="PRINTS" id="PR00301">
    <property type="entry name" value="HEATSHOCK70"/>
</dbReference>
<comment type="caution">
    <text evidence="9">The sequence shown here is derived from an EMBL/GenBank/DDBJ whole genome shotgun (WGS) entry which is preliminary data.</text>
</comment>
<dbReference type="EMBL" id="JAZGQL010000019">
    <property type="protein sequence ID" value="MEE6309827.1"/>
    <property type="molecule type" value="Genomic_DNA"/>
</dbReference>
<feature type="compositionally biased region" description="Pro residues" evidence="7">
    <location>
        <begin position="471"/>
        <end position="482"/>
    </location>
</feature>
<feature type="region of interest" description="Disordered" evidence="7">
    <location>
        <begin position="374"/>
        <end position="397"/>
    </location>
</feature>
<dbReference type="Proteomes" id="UP001339911">
    <property type="component" value="Unassembled WGS sequence"/>
</dbReference>
<protein>
    <submittedName>
        <fullName evidence="9">Hsp70 family protein</fullName>
    </submittedName>
</protein>
<evidence type="ECO:0000256" key="4">
    <source>
        <dbReference type="ARBA" id="ARBA00023016"/>
    </source>
</evidence>
<evidence type="ECO:0000313" key="10">
    <source>
        <dbReference type="Proteomes" id="UP001339911"/>
    </source>
</evidence>
<dbReference type="Gene3D" id="3.90.640.10">
    <property type="entry name" value="Actin, Chain A, domain 4"/>
    <property type="match status" value="1"/>
</dbReference>
<dbReference type="PROSITE" id="PS01036">
    <property type="entry name" value="HSP70_3"/>
    <property type="match status" value="1"/>
</dbReference>
<dbReference type="PANTHER" id="PTHR19375">
    <property type="entry name" value="HEAT SHOCK PROTEIN 70KDA"/>
    <property type="match status" value="1"/>
</dbReference>
<keyword evidence="5" id="KW-0143">Chaperone</keyword>
<keyword evidence="8" id="KW-1133">Transmembrane helix</keyword>
<keyword evidence="10" id="KW-1185">Reference proteome</keyword>
<dbReference type="InterPro" id="IPR018181">
    <property type="entry name" value="Heat_shock_70_CS"/>
</dbReference>
<evidence type="ECO:0000256" key="1">
    <source>
        <dbReference type="ARBA" id="ARBA00007381"/>
    </source>
</evidence>
<dbReference type="InterPro" id="IPR013126">
    <property type="entry name" value="Hsp_70_fam"/>
</dbReference>
<keyword evidence="2 6" id="KW-0547">Nucleotide-binding</keyword>
<feature type="region of interest" description="Disordered" evidence="7">
    <location>
        <begin position="458"/>
        <end position="495"/>
    </location>
</feature>
<keyword evidence="4" id="KW-0346">Stress response</keyword>
<dbReference type="SUPFAM" id="SSF53067">
    <property type="entry name" value="Actin-like ATPase domain"/>
    <property type="match status" value="2"/>
</dbReference>
<keyword evidence="8" id="KW-0812">Transmembrane</keyword>
<gene>
    <name evidence="9" type="ORF">V1634_23615</name>
</gene>
<comment type="similarity">
    <text evidence="1 6">Belongs to the heat shock protein 70 family.</text>
</comment>
<organism evidence="9 10">
    <name type="scientific">Plantactinospora veratri</name>
    <dbReference type="NCBI Taxonomy" id="1436122"/>
    <lineage>
        <taxon>Bacteria</taxon>
        <taxon>Bacillati</taxon>
        <taxon>Actinomycetota</taxon>
        <taxon>Actinomycetes</taxon>
        <taxon>Micromonosporales</taxon>
        <taxon>Micromonosporaceae</taxon>
        <taxon>Plantactinospora</taxon>
    </lineage>
</organism>
<dbReference type="Gene3D" id="3.30.420.40">
    <property type="match status" value="2"/>
</dbReference>
<dbReference type="RefSeq" id="WP_331210080.1">
    <property type="nucleotide sequence ID" value="NZ_JAZGQL010000019.1"/>
</dbReference>